<evidence type="ECO:0000256" key="1">
    <source>
        <dbReference type="SAM" id="MobiDB-lite"/>
    </source>
</evidence>
<comment type="caution">
    <text evidence="2">The sequence shown here is derived from an EMBL/GenBank/DDBJ whole genome shotgun (WGS) entry which is preliminary data.</text>
</comment>
<evidence type="ECO:0000313" key="2">
    <source>
        <dbReference type="EMBL" id="PRQ55913.1"/>
    </source>
</evidence>
<feature type="compositionally biased region" description="Polar residues" evidence="1">
    <location>
        <begin position="103"/>
        <end position="112"/>
    </location>
</feature>
<sequence length="112" mass="12887">MGKEAEEIFGISCEDLIIRKNCKKPKDQSTRDSSIRRTVKLLKLKPGIKRDFLIKGIYKDDHKFTPTQDIELTTSARNPLMFGKKRKELFKAKPSKNPKSDNFEPSDQTSTN</sequence>
<dbReference type="AlphaFoldDB" id="A0A2P6SB42"/>
<reference evidence="2 3" key="1">
    <citation type="journal article" date="2018" name="Nat. Genet.">
        <title>The Rosa genome provides new insights in the design of modern roses.</title>
        <authorList>
            <person name="Bendahmane M."/>
        </authorList>
    </citation>
    <scope>NUCLEOTIDE SEQUENCE [LARGE SCALE GENOMIC DNA]</scope>
    <source>
        <strain evidence="3">cv. Old Blush</strain>
    </source>
</reference>
<protein>
    <submittedName>
        <fullName evidence="2">Uncharacterized protein</fullName>
    </submittedName>
</protein>
<gene>
    <name evidence="2" type="ORF">RchiOBHm_Chr1g0329871</name>
</gene>
<name>A0A2P6SB42_ROSCH</name>
<organism evidence="2 3">
    <name type="scientific">Rosa chinensis</name>
    <name type="common">China rose</name>
    <dbReference type="NCBI Taxonomy" id="74649"/>
    <lineage>
        <taxon>Eukaryota</taxon>
        <taxon>Viridiplantae</taxon>
        <taxon>Streptophyta</taxon>
        <taxon>Embryophyta</taxon>
        <taxon>Tracheophyta</taxon>
        <taxon>Spermatophyta</taxon>
        <taxon>Magnoliopsida</taxon>
        <taxon>eudicotyledons</taxon>
        <taxon>Gunneridae</taxon>
        <taxon>Pentapetalae</taxon>
        <taxon>rosids</taxon>
        <taxon>fabids</taxon>
        <taxon>Rosales</taxon>
        <taxon>Rosaceae</taxon>
        <taxon>Rosoideae</taxon>
        <taxon>Rosoideae incertae sedis</taxon>
        <taxon>Rosa</taxon>
    </lineage>
</organism>
<dbReference type="EMBL" id="PDCK01000039">
    <property type="protein sequence ID" value="PRQ55913.1"/>
    <property type="molecule type" value="Genomic_DNA"/>
</dbReference>
<feature type="region of interest" description="Disordered" evidence="1">
    <location>
        <begin position="88"/>
        <end position="112"/>
    </location>
</feature>
<evidence type="ECO:0000313" key="3">
    <source>
        <dbReference type="Proteomes" id="UP000238479"/>
    </source>
</evidence>
<accession>A0A2P6SB42</accession>
<dbReference type="Proteomes" id="UP000238479">
    <property type="component" value="Chromosome 1"/>
</dbReference>
<keyword evidence="3" id="KW-1185">Reference proteome</keyword>
<proteinExistence type="predicted"/>
<dbReference type="Gramene" id="PRQ55913">
    <property type="protein sequence ID" value="PRQ55913"/>
    <property type="gene ID" value="RchiOBHm_Chr1g0329871"/>
</dbReference>